<dbReference type="GO" id="GO:0016740">
    <property type="term" value="F:transferase activity"/>
    <property type="evidence" value="ECO:0007669"/>
    <property type="project" value="UniProtKB-KW"/>
</dbReference>
<accession>A0AAD1YPZ5</accession>
<evidence type="ECO:0000313" key="2">
    <source>
        <dbReference type="EMBL" id="CAI9752857.1"/>
    </source>
</evidence>
<dbReference type="AlphaFoldDB" id="A0AAD1YPZ5"/>
<proteinExistence type="predicted"/>
<organism evidence="2 3">
    <name type="scientific">Fraxinus pennsylvanica</name>
    <dbReference type="NCBI Taxonomy" id="56036"/>
    <lineage>
        <taxon>Eukaryota</taxon>
        <taxon>Viridiplantae</taxon>
        <taxon>Streptophyta</taxon>
        <taxon>Embryophyta</taxon>
        <taxon>Tracheophyta</taxon>
        <taxon>Spermatophyta</taxon>
        <taxon>Magnoliopsida</taxon>
        <taxon>eudicotyledons</taxon>
        <taxon>Gunneridae</taxon>
        <taxon>Pentapetalae</taxon>
        <taxon>asterids</taxon>
        <taxon>lamiids</taxon>
        <taxon>Lamiales</taxon>
        <taxon>Oleaceae</taxon>
        <taxon>Oleeae</taxon>
        <taxon>Fraxinus</taxon>
    </lineage>
</organism>
<evidence type="ECO:0000256" key="1">
    <source>
        <dbReference type="ARBA" id="ARBA00022679"/>
    </source>
</evidence>
<protein>
    <submittedName>
        <fullName evidence="2">Uncharacterized protein</fullName>
    </submittedName>
</protein>
<dbReference type="Proteomes" id="UP000834106">
    <property type="component" value="Chromosome 1"/>
</dbReference>
<evidence type="ECO:0000313" key="3">
    <source>
        <dbReference type="Proteomes" id="UP000834106"/>
    </source>
</evidence>
<keyword evidence="3" id="KW-1185">Reference proteome</keyword>
<dbReference type="InterPro" id="IPR023213">
    <property type="entry name" value="CAT-like_dom_sf"/>
</dbReference>
<sequence length="104" mass="11447">MIAAQTLEETKNYYENWLKCPRLPMKGARTNTFVVANSPQFNVCGNDFGWGKPVAVSVGLANKFDGTIFPGVEDGSVDIEIRLTTDALLAMENDAEFMQVVTIN</sequence>
<name>A0AAD1YPZ5_9LAMI</name>
<dbReference type="PANTHER" id="PTHR31896">
    <property type="entry name" value="FAMILY REGULATORY PROTEIN, PUTATIVE (AFU_ORTHOLOGUE AFUA_3G14730)-RELATED"/>
    <property type="match status" value="1"/>
</dbReference>
<dbReference type="PANTHER" id="PTHR31896:SF43">
    <property type="entry name" value="PROTEIN ENHANCED PSEUDOMONAS SUSCEPTIBILITY 1"/>
    <property type="match status" value="1"/>
</dbReference>
<dbReference type="Gene3D" id="3.30.559.10">
    <property type="entry name" value="Chloramphenicol acetyltransferase-like domain"/>
    <property type="match status" value="1"/>
</dbReference>
<gene>
    <name evidence="2" type="ORF">FPE_LOCUS288</name>
</gene>
<dbReference type="Pfam" id="PF02458">
    <property type="entry name" value="Transferase"/>
    <property type="match status" value="1"/>
</dbReference>
<reference evidence="2" key="1">
    <citation type="submission" date="2023-05" db="EMBL/GenBank/DDBJ databases">
        <authorList>
            <person name="Huff M."/>
        </authorList>
    </citation>
    <scope>NUCLEOTIDE SEQUENCE</scope>
</reference>
<dbReference type="EMBL" id="OU503036">
    <property type="protein sequence ID" value="CAI9752857.1"/>
    <property type="molecule type" value="Genomic_DNA"/>
</dbReference>
<dbReference type="InterPro" id="IPR051283">
    <property type="entry name" value="Sec_Metabolite_Acyltrans"/>
</dbReference>
<keyword evidence="1" id="KW-0808">Transferase</keyword>